<dbReference type="InterPro" id="IPR036779">
    <property type="entry name" value="LysM_dom_sf"/>
</dbReference>
<accession>A0A1G6K0M9</accession>
<gene>
    <name evidence="4" type="ORF">SAMN05421737_106143</name>
</gene>
<dbReference type="STRING" id="1464122.SAMN05421737_106143"/>
<feature type="region of interest" description="Disordered" evidence="2">
    <location>
        <begin position="202"/>
        <end position="246"/>
    </location>
</feature>
<feature type="coiled-coil region" evidence="1">
    <location>
        <begin position="152"/>
        <end position="183"/>
    </location>
</feature>
<dbReference type="InterPro" id="IPR014256">
    <property type="entry name" value="Spore_VI_D"/>
</dbReference>
<evidence type="ECO:0000313" key="5">
    <source>
        <dbReference type="Proteomes" id="UP000242662"/>
    </source>
</evidence>
<keyword evidence="5" id="KW-1185">Reference proteome</keyword>
<dbReference type="AlphaFoldDB" id="A0A1G6K0M9"/>
<name>A0A1G6K0M9_9BACI</name>
<dbReference type="InterPro" id="IPR018392">
    <property type="entry name" value="LysM"/>
</dbReference>
<evidence type="ECO:0000313" key="4">
    <source>
        <dbReference type="EMBL" id="SDC24185.1"/>
    </source>
</evidence>
<dbReference type="RefSeq" id="WP_176763861.1">
    <property type="nucleotide sequence ID" value="NZ_FMYM01000006.1"/>
</dbReference>
<feature type="domain" description="LysM" evidence="3">
    <location>
        <begin position="285"/>
        <end position="328"/>
    </location>
</feature>
<organism evidence="4 5">
    <name type="scientific">Shouchella lonarensis</name>
    <dbReference type="NCBI Taxonomy" id="1464122"/>
    <lineage>
        <taxon>Bacteria</taxon>
        <taxon>Bacillati</taxon>
        <taxon>Bacillota</taxon>
        <taxon>Bacilli</taxon>
        <taxon>Bacillales</taxon>
        <taxon>Bacillaceae</taxon>
        <taxon>Shouchella</taxon>
    </lineage>
</organism>
<dbReference type="InterPro" id="IPR048862">
    <property type="entry name" value="SPOCS_spoVID_N"/>
</dbReference>
<feature type="compositionally biased region" description="Polar residues" evidence="2">
    <location>
        <begin position="204"/>
        <end position="213"/>
    </location>
</feature>
<dbReference type="Pfam" id="PF01476">
    <property type="entry name" value="LysM"/>
    <property type="match status" value="1"/>
</dbReference>
<keyword evidence="1" id="KW-0175">Coiled coil</keyword>
<evidence type="ECO:0000256" key="1">
    <source>
        <dbReference type="SAM" id="Coils"/>
    </source>
</evidence>
<dbReference type="NCBIfam" id="TIGR02907">
    <property type="entry name" value="spore_VI_D"/>
    <property type="match status" value="1"/>
</dbReference>
<protein>
    <submittedName>
        <fullName evidence="4">Stage VI sporulation protein D</fullName>
    </submittedName>
</protein>
<dbReference type="SUPFAM" id="SSF54106">
    <property type="entry name" value="LysM domain"/>
    <property type="match status" value="1"/>
</dbReference>
<dbReference type="Proteomes" id="UP000242662">
    <property type="component" value="Unassembled WGS sequence"/>
</dbReference>
<dbReference type="Pfam" id="PF20918">
    <property type="entry name" value="SPOCS_spoVID-N"/>
    <property type="match status" value="1"/>
</dbReference>
<evidence type="ECO:0000259" key="3">
    <source>
        <dbReference type="PROSITE" id="PS51782"/>
    </source>
</evidence>
<dbReference type="CDD" id="cd00118">
    <property type="entry name" value="LysM"/>
    <property type="match status" value="1"/>
</dbReference>
<dbReference type="Gene3D" id="3.10.350.10">
    <property type="entry name" value="LysM domain"/>
    <property type="match status" value="1"/>
</dbReference>
<feature type="compositionally biased region" description="Polar residues" evidence="2">
    <location>
        <begin position="221"/>
        <end position="237"/>
    </location>
</feature>
<dbReference type="EMBL" id="FMYM01000006">
    <property type="protein sequence ID" value="SDC24185.1"/>
    <property type="molecule type" value="Genomic_DNA"/>
</dbReference>
<dbReference type="PROSITE" id="PS51782">
    <property type="entry name" value="LYSM"/>
    <property type="match status" value="1"/>
</dbReference>
<dbReference type="SMART" id="SM00257">
    <property type="entry name" value="LysM"/>
    <property type="match status" value="1"/>
</dbReference>
<evidence type="ECO:0000256" key="2">
    <source>
        <dbReference type="SAM" id="MobiDB-lite"/>
    </source>
</evidence>
<proteinExistence type="predicted"/>
<sequence>MTEAHSSTLTFSIEDSVRLVEGQEVDEILGMTLTPEISIEEKGEQVTIQGGLRFIAEYRLQLEEESEEGDGDLLSELSDFRAASEMVQRESGGIGRIEHVFPLDITIPMARIQHVDDIYVEVEGFDYELPDSRSIDLTADVCISGVRAQAVESTETEEMEEIREEVEQQKEALTEEEPALERSLETTFSYEATRRLEENVEPNEMQTVPSKQVSESEKETTMSGARSNTETQVNTSARMEPKSTEEVVCEKEEMTEQQQKVDHSKRTIYLTDMFDQGEEKFTRWRMCIIQSADTLTSIAERYDLTEKQLTRFNNLSSDQLEEGQILYIPVSAK</sequence>
<reference evidence="5" key="1">
    <citation type="submission" date="2016-09" db="EMBL/GenBank/DDBJ databases">
        <authorList>
            <person name="Varghese N."/>
            <person name="Submissions S."/>
        </authorList>
    </citation>
    <scope>NUCLEOTIDE SEQUENCE [LARGE SCALE GENOMIC DNA]</scope>
    <source>
        <strain evidence="5">25nlg</strain>
    </source>
</reference>